<dbReference type="InterPro" id="IPR036291">
    <property type="entry name" value="NAD(P)-bd_dom_sf"/>
</dbReference>
<evidence type="ECO:0000259" key="2">
    <source>
        <dbReference type="Pfam" id="PF01408"/>
    </source>
</evidence>
<dbReference type="InterPro" id="IPR000683">
    <property type="entry name" value="Gfo/Idh/MocA-like_OxRdtase_N"/>
</dbReference>
<evidence type="ECO:0000313" key="5">
    <source>
        <dbReference type="Proteomes" id="UP000199341"/>
    </source>
</evidence>
<dbReference type="Pfam" id="PF22725">
    <property type="entry name" value="GFO_IDH_MocA_C3"/>
    <property type="match status" value="1"/>
</dbReference>
<feature type="domain" description="GFO/IDH/MocA-like oxidoreductase" evidence="3">
    <location>
        <begin position="150"/>
        <end position="282"/>
    </location>
</feature>
<dbReference type="GO" id="GO:0016491">
    <property type="term" value="F:oxidoreductase activity"/>
    <property type="evidence" value="ECO:0007669"/>
    <property type="project" value="UniProtKB-KW"/>
</dbReference>
<proteinExistence type="predicted"/>
<dbReference type="Gene3D" id="3.40.50.720">
    <property type="entry name" value="NAD(P)-binding Rossmann-like Domain"/>
    <property type="match status" value="1"/>
</dbReference>
<protein>
    <submittedName>
        <fullName evidence="4">Predicted dehydrogenase</fullName>
    </submittedName>
</protein>
<dbReference type="PANTHER" id="PTHR43818:SF11">
    <property type="entry name" value="BCDNA.GH03377"/>
    <property type="match status" value="1"/>
</dbReference>
<gene>
    <name evidence="4" type="ORF">SAMN05216259_114188</name>
</gene>
<evidence type="ECO:0000259" key="3">
    <source>
        <dbReference type="Pfam" id="PF22725"/>
    </source>
</evidence>
<keyword evidence="5" id="KW-1185">Reference proteome</keyword>
<name>A0A1H0NTN5_9ACTN</name>
<dbReference type="Proteomes" id="UP000199341">
    <property type="component" value="Unassembled WGS sequence"/>
</dbReference>
<reference evidence="4 5" key="1">
    <citation type="submission" date="2016-10" db="EMBL/GenBank/DDBJ databases">
        <authorList>
            <person name="de Groot N.N."/>
        </authorList>
    </citation>
    <scope>NUCLEOTIDE SEQUENCE [LARGE SCALE GENOMIC DNA]</scope>
    <source>
        <strain evidence="4 5">CGMCC 4.2022</strain>
    </source>
</reference>
<dbReference type="InterPro" id="IPR055170">
    <property type="entry name" value="GFO_IDH_MocA-like_dom"/>
</dbReference>
<dbReference type="GO" id="GO:0000166">
    <property type="term" value="F:nucleotide binding"/>
    <property type="evidence" value="ECO:0007669"/>
    <property type="project" value="InterPro"/>
</dbReference>
<organism evidence="4 5">
    <name type="scientific">Actinacidiphila guanduensis</name>
    <dbReference type="NCBI Taxonomy" id="310781"/>
    <lineage>
        <taxon>Bacteria</taxon>
        <taxon>Bacillati</taxon>
        <taxon>Actinomycetota</taxon>
        <taxon>Actinomycetes</taxon>
        <taxon>Kitasatosporales</taxon>
        <taxon>Streptomycetaceae</taxon>
        <taxon>Actinacidiphila</taxon>
    </lineage>
</organism>
<evidence type="ECO:0000313" key="4">
    <source>
        <dbReference type="EMBL" id="SDO96102.1"/>
    </source>
</evidence>
<dbReference type="STRING" id="310781.SAMN05216259_114188"/>
<keyword evidence="1" id="KW-0560">Oxidoreductase</keyword>
<evidence type="ECO:0000256" key="1">
    <source>
        <dbReference type="ARBA" id="ARBA00023002"/>
    </source>
</evidence>
<dbReference type="SUPFAM" id="SSF51735">
    <property type="entry name" value="NAD(P)-binding Rossmann-fold domains"/>
    <property type="match status" value="1"/>
</dbReference>
<dbReference type="PANTHER" id="PTHR43818">
    <property type="entry name" value="BCDNA.GH03377"/>
    <property type="match status" value="1"/>
</dbReference>
<feature type="domain" description="Gfo/Idh/MocA-like oxidoreductase N-terminal" evidence="2">
    <location>
        <begin position="24"/>
        <end position="138"/>
    </location>
</feature>
<dbReference type="InterPro" id="IPR050463">
    <property type="entry name" value="Gfo/Idh/MocA_oxidrdct_glycsds"/>
</dbReference>
<dbReference type="EMBL" id="FNIE01000014">
    <property type="protein sequence ID" value="SDO96102.1"/>
    <property type="molecule type" value="Genomic_DNA"/>
</dbReference>
<dbReference type="AlphaFoldDB" id="A0A1H0NTN5"/>
<dbReference type="Gene3D" id="3.30.360.10">
    <property type="entry name" value="Dihydrodipicolinate Reductase, domain 2"/>
    <property type="match status" value="1"/>
</dbReference>
<dbReference type="OrthoDB" id="9776544at2"/>
<accession>A0A1H0NTN5</accession>
<sequence>MTTGALGAAGPAAPAGAQGTGPVGVALIGAGVISTQYLKAMSSFPDLKVLAVADLDVERARAQAELYGVPHAGDVASVLAIPEVEIVVNLTIPAAHAEVASAALRAGKHVYGEKPLALAPSDGAKILAEAQERGLRVGSAPDTFLGAGLQSAARALAAGLIGEPVSATAVTQGPGPESWHPSPEFLFQYGAGPLFDIGPYYLTALVSLFGPVSYVSATARQARAARVIGSGPKAGTQFAVEVPTHVHALLDFAAGPSASATFSFDSSVPRRLIEITGTEGTLSLPDPNTFDGPLRIQAFGEDDWRELPVTGTTAGRGIGVLDMARAIRSGTPHRASGELAQHVLELMSTVTDAADRHGVLGLDSSAPKVPVLPEGWDPAAATLV</sequence>
<dbReference type="RefSeq" id="WP_093787360.1">
    <property type="nucleotide sequence ID" value="NZ_FNIE01000014.1"/>
</dbReference>
<dbReference type="Pfam" id="PF01408">
    <property type="entry name" value="GFO_IDH_MocA"/>
    <property type="match status" value="1"/>
</dbReference>
<dbReference type="SUPFAM" id="SSF55347">
    <property type="entry name" value="Glyceraldehyde-3-phosphate dehydrogenase-like, C-terminal domain"/>
    <property type="match status" value="1"/>
</dbReference>